<dbReference type="EMBL" id="JBEAFC010000008">
    <property type="protein sequence ID" value="KAL1546182.1"/>
    <property type="molecule type" value="Genomic_DNA"/>
</dbReference>
<accession>A0ABD1GQ88</accession>
<evidence type="ECO:0000313" key="1">
    <source>
        <dbReference type="EMBL" id="KAL1546182.1"/>
    </source>
</evidence>
<proteinExistence type="predicted"/>
<evidence type="ECO:0000313" key="2">
    <source>
        <dbReference type="Proteomes" id="UP001567538"/>
    </source>
</evidence>
<keyword evidence="2" id="KW-1185">Reference proteome</keyword>
<name>A0ABD1GQ88_SALDI</name>
<comment type="caution">
    <text evidence="1">The sequence shown here is derived from an EMBL/GenBank/DDBJ whole genome shotgun (WGS) entry which is preliminary data.</text>
</comment>
<organism evidence="1 2">
    <name type="scientific">Salvia divinorum</name>
    <name type="common">Maria pastora</name>
    <name type="synonym">Diviner's sage</name>
    <dbReference type="NCBI Taxonomy" id="28513"/>
    <lineage>
        <taxon>Eukaryota</taxon>
        <taxon>Viridiplantae</taxon>
        <taxon>Streptophyta</taxon>
        <taxon>Embryophyta</taxon>
        <taxon>Tracheophyta</taxon>
        <taxon>Spermatophyta</taxon>
        <taxon>Magnoliopsida</taxon>
        <taxon>eudicotyledons</taxon>
        <taxon>Gunneridae</taxon>
        <taxon>Pentapetalae</taxon>
        <taxon>asterids</taxon>
        <taxon>lamiids</taxon>
        <taxon>Lamiales</taxon>
        <taxon>Lamiaceae</taxon>
        <taxon>Nepetoideae</taxon>
        <taxon>Mentheae</taxon>
        <taxon>Salviinae</taxon>
        <taxon>Salvia</taxon>
        <taxon>Salvia subgen. Calosphace</taxon>
    </lineage>
</organism>
<reference evidence="1 2" key="1">
    <citation type="submission" date="2024-06" db="EMBL/GenBank/DDBJ databases">
        <title>A chromosome level genome sequence of Diviner's sage (Salvia divinorum).</title>
        <authorList>
            <person name="Ford S.A."/>
            <person name="Ro D.-K."/>
            <person name="Ness R.W."/>
            <person name="Phillips M.A."/>
        </authorList>
    </citation>
    <scope>NUCLEOTIDE SEQUENCE [LARGE SCALE GENOMIC DNA]</scope>
    <source>
        <strain evidence="1">SAF-2024a</strain>
        <tissue evidence="1">Leaf</tissue>
    </source>
</reference>
<dbReference type="Proteomes" id="UP001567538">
    <property type="component" value="Unassembled WGS sequence"/>
</dbReference>
<dbReference type="AlphaFoldDB" id="A0ABD1GQ88"/>
<gene>
    <name evidence="1" type="ORF">AAHA92_22819</name>
</gene>
<protein>
    <submittedName>
        <fullName evidence="1">Uncharacterized protein</fullName>
    </submittedName>
</protein>
<sequence length="234" mass="26897">MEVIDVDDETWDIHPSEFEFFIPYVEYVDKPGMFSVALHHGGAIVKDCYVGGYERSFICELYYYDPEYNYECKGTSVGRRVLPIVDKCRMDEFLSLAATKGRLMHVYVVEITAALVRTKQTEDLKIIHDSLNKTQSSNVVIEEIEDPEPSVPKANPRKKAKLNRKPLLIGWHDRDIEFEEYLQTSLAEARERWKKHDAEISTSEAGKNLMVDFDAEDASTTGREIEDNVGCIFM</sequence>